<evidence type="ECO:0000259" key="1">
    <source>
        <dbReference type="PROSITE" id="PS50805"/>
    </source>
</evidence>
<dbReference type="InterPro" id="IPR050169">
    <property type="entry name" value="Krueppel_C2H2_ZnF"/>
</dbReference>
<proteinExistence type="predicted"/>
<dbReference type="OrthoDB" id="654211at2759"/>
<dbReference type="GO" id="GO:0006355">
    <property type="term" value="P:regulation of DNA-templated transcription"/>
    <property type="evidence" value="ECO:0007669"/>
    <property type="project" value="InterPro"/>
</dbReference>
<feature type="domain" description="KRAB" evidence="1">
    <location>
        <begin position="21"/>
        <end position="92"/>
    </location>
</feature>
<dbReference type="SUPFAM" id="SSF109640">
    <property type="entry name" value="KRAB domain (Kruppel-associated box)"/>
    <property type="match status" value="1"/>
</dbReference>
<dbReference type="AlphaFoldDB" id="A0A3L8Q977"/>
<reference evidence="2 3" key="1">
    <citation type="journal article" date="2018" name="Proc. R. Soc. B">
        <title>A non-coding region near Follistatin controls head colour polymorphism in the Gouldian finch.</title>
        <authorList>
            <person name="Toomey M.B."/>
            <person name="Marques C.I."/>
            <person name="Andrade P."/>
            <person name="Araujo P.M."/>
            <person name="Sabatino S."/>
            <person name="Gazda M.A."/>
            <person name="Afonso S."/>
            <person name="Lopes R.J."/>
            <person name="Corbo J.C."/>
            <person name="Carneiro M."/>
        </authorList>
    </citation>
    <scope>NUCLEOTIDE SEQUENCE [LARGE SCALE GENOMIC DNA]</scope>
    <source>
        <strain evidence="2">Red01</strain>
        <tissue evidence="2">Muscle</tissue>
    </source>
</reference>
<dbReference type="CDD" id="cd07765">
    <property type="entry name" value="KRAB_A-box"/>
    <property type="match status" value="1"/>
</dbReference>
<comment type="caution">
    <text evidence="2">The sequence shown here is derived from an EMBL/GenBank/DDBJ whole genome shotgun (WGS) entry which is preliminary data.</text>
</comment>
<dbReference type="Pfam" id="PF01352">
    <property type="entry name" value="KRAB"/>
    <property type="match status" value="1"/>
</dbReference>
<organism evidence="2 3">
    <name type="scientific">Chloebia gouldiae</name>
    <name type="common">Gouldian finch</name>
    <name type="synonym">Erythrura gouldiae</name>
    <dbReference type="NCBI Taxonomy" id="44316"/>
    <lineage>
        <taxon>Eukaryota</taxon>
        <taxon>Metazoa</taxon>
        <taxon>Chordata</taxon>
        <taxon>Craniata</taxon>
        <taxon>Vertebrata</taxon>
        <taxon>Euteleostomi</taxon>
        <taxon>Archelosauria</taxon>
        <taxon>Archosauria</taxon>
        <taxon>Dinosauria</taxon>
        <taxon>Saurischia</taxon>
        <taxon>Theropoda</taxon>
        <taxon>Coelurosauria</taxon>
        <taxon>Aves</taxon>
        <taxon>Neognathae</taxon>
        <taxon>Neoaves</taxon>
        <taxon>Telluraves</taxon>
        <taxon>Australaves</taxon>
        <taxon>Passeriformes</taxon>
        <taxon>Passeroidea</taxon>
        <taxon>Passeridae</taxon>
        <taxon>Chloebia</taxon>
    </lineage>
</organism>
<dbReference type="Gene3D" id="6.10.140.140">
    <property type="match status" value="1"/>
</dbReference>
<dbReference type="PROSITE" id="PS50805">
    <property type="entry name" value="KRAB"/>
    <property type="match status" value="1"/>
</dbReference>
<sequence>MLEEFERENRMRKRPRPQVPVAFNDASFNFSEEEWKSLNEWQKELYRHIMKGNYEAVISMGNDGPGFALSLLAQSFPGNWWMEGAVCPAGSGRGWCALGRCYTALAVSSALTATLRVEGRGSLMVPAARRVLGL</sequence>
<dbReference type="Proteomes" id="UP000276834">
    <property type="component" value="Unassembled WGS sequence"/>
</dbReference>
<dbReference type="PANTHER" id="PTHR23232">
    <property type="entry name" value="KRAB DOMAIN C2H2 ZINC FINGER"/>
    <property type="match status" value="1"/>
</dbReference>
<keyword evidence="3" id="KW-1185">Reference proteome</keyword>
<dbReference type="PANTHER" id="PTHR23232:SF118">
    <property type="entry name" value="ZINC FINGER PROTEIN 746"/>
    <property type="match status" value="1"/>
</dbReference>
<protein>
    <recommendedName>
        <fullName evidence="1">KRAB domain-containing protein</fullName>
    </recommendedName>
</protein>
<evidence type="ECO:0000313" key="3">
    <source>
        <dbReference type="Proteomes" id="UP000276834"/>
    </source>
</evidence>
<dbReference type="InterPro" id="IPR036051">
    <property type="entry name" value="KRAB_dom_sf"/>
</dbReference>
<gene>
    <name evidence="2" type="ORF">DV515_00017978</name>
</gene>
<dbReference type="InterPro" id="IPR001909">
    <property type="entry name" value="KRAB"/>
</dbReference>
<dbReference type="EMBL" id="QUSF01002110">
    <property type="protein sequence ID" value="RLV63723.1"/>
    <property type="molecule type" value="Genomic_DNA"/>
</dbReference>
<name>A0A3L8Q977_CHLGU</name>
<evidence type="ECO:0000313" key="2">
    <source>
        <dbReference type="EMBL" id="RLV63723.1"/>
    </source>
</evidence>
<accession>A0A3L8Q977</accession>
<dbReference type="SMART" id="SM00349">
    <property type="entry name" value="KRAB"/>
    <property type="match status" value="1"/>
</dbReference>